<dbReference type="InterPro" id="IPR004776">
    <property type="entry name" value="Mem_transp_PIN-like"/>
</dbReference>
<name>A0A835RRY2_VANPL</name>
<evidence type="ECO:0000256" key="3">
    <source>
        <dbReference type="ARBA" id="ARBA00022448"/>
    </source>
</evidence>
<keyword evidence="10" id="KW-1185">Reference proteome</keyword>
<proteinExistence type="inferred from homology"/>
<evidence type="ECO:0000313" key="10">
    <source>
        <dbReference type="Proteomes" id="UP000636800"/>
    </source>
</evidence>
<evidence type="ECO:0000256" key="7">
    <source>
        <dbReference type="ARBA" id="ARBA00023294"/>
    </source>
</evidence>
<protein>
    <recommendedName>
        <fullName evidence="11">PIN-like protein</fullName>
    </recommendedName>
</protein>
<dbReference type="Pfam" id="PF03547">
    <property type="entry name" value="Mem_trans"/>
    <property type="match status" value="1"/>
</dbReference>
<dbReference type="GO" id="GO:0009926">
    <property type="term" value="P:auxin polar transport"/>
    <property type="evidence" value="ECO:0007669"/>
    <property type="project" value="TreeGrafter"/>
</dbReference>
<accession>A0A835RRY2</accession>
<dbReference type="GO" id="GO:0005886">
    <property type="term" value="C:plasma membrane"/>
    <property type="evidence" value="ECO:0007669"/>
    <property type="project" value="TreeGrafter"/>
</dbReference>
<feature type="transmembrane region" description="Helical" evidence="8">
    <location>
        <begin position="37"/>
        <end position="62"/>
    </location>
</feature>
<dbReference type="AlphaFoldDB" id="A0A835RRY2"/>
<keyword evidence="4 8" id="KW-0812">Transmembrane</keyword>
<comment type="subcellular location">
    <subcellularLocation>
        <location evidence="1">Membrane</location>
        <topology evidence="1">Multi-pass membrane protein</topology>
    </subcellularLocation>
</comment>
<evidence type="ECO:0000256" key="1">
    <source>
        <dbReference type="ARBA" id="ARBA00004141"/>
    </source>
</evidence>
<evidence type="ECO:0000256" key="2">
    <source>
        <dbReference type="ARBA" id="ARBA00009177"/>
    </source>
</evidence>
<evidence type="ECO:0000256" key="5">
    <source>
        <dbReference type="ARBA" id="ARBA00022989"/>
    </source>
</evidence>
<dbReference type="GO" id="GO:0010329">
    <property type="term" value="F:auxin efflux transmembrane transporter activity"/>
    <property type="evidence" value="ECO:0007669"/>
    <property type="project" value="TreeGrafter"/>
</dbReference>
<evidence type="ECO:0000256" key="6">
    <source>
        <dbReference type="ARBA" id="ARBA00023136"/>
    </source>
</evidence>
<sequence length="119" mass="12818">MENSITILSNAGLGMAMFSLGLFMAMQPKLIPCGKRLAAYGMLIRFVAGPALMAMASAALGIRDTTLKVSIVQAALPQGIVPFVFAKEYDLHPEIMSTMVIFGMIVSLPIAMLYYTVLQ</sequence>
<feature type="transmembrane region" description="Helical" evidence="8">
    <location>
        <begin position="95"/>
        <end position="117"/>
    </location>
</feature>
<dbReference type="GO" id="GO:0009734">
    <property type="term" value="P:auxin-activated signaling pathway"/>
    <property type="evidence" value="ECO:0007669"/>
    <property type="project" value="UniProtKB-KW"/>
</dbReference>
<keyword evidence="6 8" id="KW-0472">Membrane</keyword>
<keyword evidence="3" id="KW-0813">Transport</keyword>
<evidence type="ECO:0000256" key="4">
    <source>
        <dbReference type="ARBA" id="ARBA00022692"/>
    </source>
</evidence>
<evidence type="ECO:0000256" key="8">
    <source>
        <dbReference type="SAM" id="Phobius"/>
    </source>
</evidence>
<gene>
    <name evidence="9" type="ORF">HPP92_000349</name>
</gene>
<comment type="similarity">
    <text evidence="2">Belongs to the auxin efflux carrier (TC 2.A.69.1) family.</text>
</comment>
<evidence type="ECO:0000313" key="9">
    <source>
        <dbReference type="EMBL" id="KAG0495658.1"/>
    </source>
</evidence>
<keyword evidence="7" id="KW-0927">Auxin signaling pathway</keyword>
<keyword evidence="5 8" id="KW-1133">Transmembrane helix</keyword>
<feature type="transmembrane region" description="Helical" evidence="8">
    <location>
        <begin position="6"/>
        <end position="25"/>
    </location>
</feature>
<dbReference type="OrthoDB" id="6507044at2759"/>
<evidence type="ECO:0008006" key="11">
    <source>
        <dbReference type="Google" id="ProtNLM"/>
    </source>
</evidence>
<dbReference type="EMBL" id="JADCNL010000001">
    <property type="protein sequence ID" value="KAG0495658.1"/>
    <property type="molecule type" value="Genomic_DNA"/>
</dbReference>
<dbReference type="InterPro" id="IPR051107">
    <property type="entry name" value="Auxin_Efflux_Carrier"/>
</dbReference>
<dbReference type="Proteomes" id="UP000636800">
    <property type="component" value="Chromosome 1"/>
</dbReference>
<organism evidence="9 10">
    <name type="scientific">Vanilla planifolia</name>
    <name type="common">Vanilla</name>
    <dbReference type="NCBI Taxonomy" id="51239"/>
    <lineage>
        <taxon>Eukaryota</taxon>
        <taxon>Viridiplantae</taxon>
        <taxon>Streptophyta</taxon>
        <taxon>Embryophyta</taxon>
        <taxon>Tracheophyta</taxon>
        <taxon>Spermatophyta</taxon>
        <taxon>Magnoliopsida</taxon>
        <taxon>Liliopsida</taxon>
        <taxon>Asparagales</taxon>
        <taxon>Orchidaceae</taxon>
        <taxon>Vanilloideae</taxon>
        <taxon>Vanilleae</taxon>
        <taxon>Vanilla</taxon>
    </lineage>
</organism>
<comment type="caution">
    <text evidence="9">The sequence shown here is derived from an EMBL/GenBank/DDBJ whole genome shotgun (WGS) entry which is preliminary data.</text>
</comment>
<dbReference type="GO" id="GO:0005783">
    <property type="term" value="C:endoplasmic reticulum"/>
    <property type="evidence" value="ECO:0007669"/>
    <property type="project" value="TreeGrafter"/>
</dbReference>
<dbReference type="PANTHER" id="PTHR31752:SF44">
    <property type="entry name" value="AUXIN EFFLUX CARRIER COMPONENT"/>
    <property type="match status" value="1"/>
</dbReference>
<dbReference type="PANTHER" id="PTHR31752">
    <property type="entry name" value="AUXIN EFFLUX CARRIER COMPONENT 1B-RELATED"/>
    <property type="match status" value="1"/>
</dbReference>
<reference evidence="9 10" key="1">
    <citation type="journal article" date="2020" name="Nat. Food">
        <title>A phased Vanilla planifolia genome enables genetic improvement of flavour and production.</title>
        <authorList>
            <person name="Hasing T."/>
            <person name="Tang H."/>
            <person name="Brym M."/>
            <person name="Khazi F."/>
            <person name="Huang T."/>
            <person name="Chambers A.H."/>
        </authorList>
    </citation>
    <scope>NUCLEOTIDE SEQUENCE [LARGE SCALE GENOMIC DNA]</scope>
    <source>
        <tissue evidence="9">Leaf</tissue>
    </source>
</reference>